<feature type="compositionally biased region" description="Acidic residues" evidence="1">
    <location>
        <begin position="252"/>
        <end position="276"/>
    </location>
</feature>
<dbReference type="PANTHER" id="PTHR46704">
    <property type="entry name" value="CXC DOMAIN-CONTAINING PROTEIN-RELATED"/>
    <property type="match status" value="1"/>
</dbReference>
<name>C3ZYA2_BRAFL</name>
<proteinExistence type="predicted"/>
<evidence type="ECO:0008006" key="3">
    <source>
        <dbReference type="Google" id="ProtNLM"/>
    </source>
</evidence>
<reference evidence="2" key="1">
    <citation type="journal article" date="2008" name="Nature">
        <title>The amphioxus genome and the evolution of the chordate karyotype.</title>
        <authorList>
            <consortium name="US DOE Joint Genome Institute (JGI-PGF)"/>
            <person name="Putnam N.H."/>
            <person name="Butts T."/>
            <person name="Ferrier D.E.K."/>
            <person name="Furlong R.F."/>
            <person name="Hellsten U."/>
            <person name="Kawashima T."/>
            <person name="Robinson-Rechavi M."/>
            <person name="Shoguchi E."/>
            <person name="Terry A."/>
            <person name="Yu J.-K."/>
            <person name="Benito-Gutierrez E.L."/>
            <person name="Dubchak I."/>
            <person name="Garcia-Fernandez J."/>
            <person name="Gibson-Brown J.J."/>
            <person name="Grigoriev I.V."/>
            <person name="Horton A.C."/>
            <person name="de Jong P.J."/>
            <person name="Jurka J."/>
            <person name="Kapitonov V.V."/>
            <person name="Kohara Y."/>
            <person name="Kuroki Y."/>
            <person name="Lindquist E."/>
            <person name="Lucas S."/>
            <person name="Osoegawa K."/>
            <person name="Pennacchio L.A."/>
            <person name="Salamov A.A."/>
            <person name="Satou Y."/>
            <person name="Sauka-Spengler T."/>
            <person name="Schmutz J."/>
            <person name="Shin-I T."/>
            <person name="Toyoda A."/>
            <person name="Bronner-Fraser M."/>
            <person name="Fujiyama A."/>
            <person name="Holland L.Z."/>
            <person name="Holland P.W.H."/>
            <person name="Satoh N."/>
            <person name="Rokhsar D.S."/>
        </authorList>
    </citation>
    <scope>NUCLEOTIDE SEQUENCE [LARGE SCALE GENOMIC DNA]</scope>
    <source>
        <strain evidence="2">S238N-H82</strain>
        <tissue evidence="2">Testes</tissue>
    </source>
</reference>
<accession>C3ZYA2</accession>
<evidence type="ECO:0000313" key="2">
    <source>
        <dbReference type="EMBL" id="EEN42475.1"/>
    </source>
</evidence>
<feature type="region of interest" description="Disordered" evidence="1">
    <location>
        <begin position="246"/>
        <end position="276"/>
    </location>
</feature>
<dbReference type="InParanoid" id="C3ZYA2"/>
<gene>
    <name evidence="2" type="ORF">BRAFLDRAFT_106666</name>
</gene>
<dbReference type="EMBL" id="GG666724">
    <property type="protein sequence ID" value="EEN42475.1"/>
    <property type="molecule type" value="Genomic_DNA"/>
</dbReference>
<dbReference type="PANTHER" id="PTHR46704:SF9">
    <property type="entry name" value="BHLH DOMAIN-CONTAINING PROTEIN"/>
    <property type="match status" value="1"/>
</dbReference>
<organism>
    <name type="scientific">Branchiostoma floridae</name>
    <name type="common">Florida lancelet</name>
    <name type="synonym">Amphioxus</name>
    <dbReference type="NCBI Taxonomy" id="7739"/>
    <lineage>
        <taxon>Eukaryota</taxon>
        <taxon>Metazoa</taxon>
        <taxon>Chordata</taxon>
        <taxon>Cephalochordata</taxon>
        <taxon>Leptocardii</taxon>
        <taxon>Amphioxiformes</taxon>
        <taxon>Branchiostomatidae</taxon>
        <taxon>Branchiostoma</taxon>
    </lineage>
</organism>
<sequence>MEAANLQNERNLGTRCCMLPARMPATGSLKMNGWILRSYNAHKKKLTRASCFMHSTLLSLVLKQMSSQQKTQTSWSSASPSLNVSHEEYQNAFQQLGESWTMSPDGTLFKRIERFTCQMYVPSTPVADVNEMRHHLFIAKKGNVESSALPPCRDCLHLHVQRANYQAGIWRGCLQNDPQVPSPVDAGWKLDEDGNLSITWLQSPPAPAAVLELLTCSCSRSCTLPSCTCLANGLNCTDMCKLKDCSNRKEEESEEDMDIELSSSDTDDTSSDTDDE</sequence>
<dbReference type="AlphaFoldDB" id="C3ZYA2"/>
<protein>
    <recommendedName>
        <fullName evidence="3">Tesmin/TSO1-like CXC domain-containing protein</fullName>
    </recommendedName>
</protein>
<evidence type="ECO:0000256" key="1">
    <source>
        <dbReference type="SAM" id="MobiDB-lite"/>
    </source>
</evidence>